<organism evidence="2 3">
    <name type="scientific">Candidatus Falkowbacteria bacterium GW2011_GWA2_39_24</name>
    <dbReference type="NCBI Taxonomy" id="1618634"/>
    <lineage>
        <taxon>Bacteria</taxon>
        <taxon>Candidatus Falkowiibacteriota</taxon>
    </lineage>
</organism>
<feature type="transmembrane region" description="Helical" evidence="1">
    <location>
        <begin position="76"/>
        <end position="96"/>
    </location>
</feature>
<proteinExistence type="predicted"/>
<keyword evidence="1" id="KW-0472">Membrane</keyword>
<dbReference type="EMBL" id="LBWS01000019">
    <property type="protein sequence ID" value="KKR14762.1"/>
    <property type="molecule type" value="Genomic_DNA"/>
</dbReference>
<keyword evidence="1" id="KW-0812">Transmembrane</keyword>
<reference evidence="2 3" key="1">
    <citation type="journal article" date="2015" name="Nature">
        <title>rRNA introns, odd ribosomes, and small enigmatic genomes across a large radiation of phyla.</title>
        <authorList>
            <person name="Brown C.T."/>
            <person name="Hug L.A."/>
            <person name="Thomas B.C."/>
            <person name="Sharon I."/>
            <person name="Castelle C.J."/>
            <person name="Singh A."/>
            <person name="Wilkins M.J."/>
            <person name="Williams K.H."/>
            <person name="Banfield J.F."/>
        </authorList>
    </citation>
    <scope>NUCLEOTIDE SEQUENCE [LARGE SCALE GENOMIC DNA]</scope>
</reference>
<accession>A0A0G0RMC8</accession>
<sequence length="296" mass="33067">MKDNNLKGFPEVMKRLGEVFSKDLPGKPLLRANLKYAATSVTISIIAAWLLGWNVWVILAALFLQSIYFFGQKTTHNMFVFLFVDLSILLVCGLAYNVLIQQTGLEEEWSSSYRHTVTKIGIDLDRPTDSLEARMQKLIRERADKLYQENQGDFEGLLKASQEIKKMKKKMYNSVNDKDSYQEVIETTVKTTNRGKANNTTKVKGVKYASIELQPGQTSQVITVGNGKNYIIYPVHQVGPVDINYNGQGKATFDLGSGQAAPHGVLYFTLTAIDKPVSAQVAVWPRGMSTPPPLEL</sequence>
<gene>
    <name evidence="2" type="ORF">UT42_C0019G0003</name>
</gene>
<dbReference type="AlphaFoldDB" id="A0A0G0RMC8"/>
<feature type="transmembrane region" description="Helical" evidence="1">
    <location>
        <begin position="36"/>
        <end position="64"/>
    </location>
</feature>
<name>A0A0G0RMC8_9BACT</name>
<keyword evidence="1" id="KW-1133">Transmembrane helix</keyword>
<protein>
    <submittedName>
        <fullName evidence="2">Uncharacterized protein</fullName>
    </submittedName>
</protein>
<evidence type="ECO:0000313" key="2">
    <source>
        <dbReference type="EMBL" id="KKR14762.1"/>
    </source>
</evidence>
<comment type="caution">
    <text evidence="2">The sequence shown here is derived from an EMBL/GenBank/DDBJ whole genome shotgun (WGS) entry which is preliminary data.</text>
</comment>
<dbReference type="Proteomes" id="UP000034048">
    <property type="component" value="Unassembled WGS sequence"/>
</dbReference>
<evidence type="ECO:0000256" key="1">
    <source>
        <dbReference type="SAM" id="Phobius"/>
    </source>
</evidence>
<evidence type="ECO:0000313" key="3">
    <source>
        <dbReference type="Proteomes" id="UP000034048"/>
    </source>
</evidence>